<organism evidence="1 2">
    <name type="scientific">Trichoderma gamsii</name>
    <dbReference type="NCBI Taxonomy" id="398673"/>
    <lineage>
        <taxon>Eukaryota</taxon>
        <taxon>Fungi</taxon>
        <taxon>Dikarya</taxon>
        <taxon>Ascomycota</taxon>
        <taxon>Pezizomycotina</taxon>
        <taxon>Sordariomycetes</taxon>
        <taxon>Hypocreomycetidae</taxon>
        <taxon>Hypocreales</taxon>
        <taxon>Hypocreaceae</taxon>
        <taxon>Trichoderma</taxon>
    </lineage>
</organism>
<dbReference type="AlphaFoldDB" id="A0A2K0TDV0"/>
<reference evidence="1 2" key="1">
    <citation type="submission" date="2017-02" db="EMBL/GenBank/DDBJ databases">
        <title>Genomes of Trichoderma spp. with biocontrol activity.</title>
        <authorList>
            <person name="Gardiner D."/>
            <person name="Kazan K."/>
            <person name="Vos C."/>
            <person name="Harvey P."/>
        </authorList>
    </citation>
    <scope>NUCLEOTIDE SEQUENCE [LARGE SCALE GENOMIC DNA]</scope>
    <source>
        <strain evidence="1 2">A5MH</strain>
    </source>
</reference>
<name>A0A2K0TDV0_9HYPO</name>
<evidence type="ECO:0008006" key="3">
    <source>
        <dbReference type="Google" id="ProtNLM"/>
    </source>
</evidence>
<dbReference type="EMBL" id="MTYH01000037">
    <property type="protein sequence ID" value="PNP43708.1"/>
    <property type="molecule type" value="Genomic_DNA"/>
</dbReference>
<accession>A0A2K0TDV0</accession>
<gene>
    <name evidence="1" type="ORF">TGAMA5MH_04680</name>
</gene>
<proteinExistence type="predicted"/>
<comment type="caution">
    <text evidence="1">The sequence shown here is derived from an EMBL/GenBank/DDBJ whole genome shotgun (WGS) entry which is preliminary data.</text>
</comment>
<evidence type="ECO:0000313" key="2">
    <source>
        <dbReference type="Proteomes" id="UP000236546"/>
    </source>
</evidence>
<dbReference type="Proteomes" id="UP000236546">
    <property type="component" value="Unassembled WGS sequence"/>
</dbReference>
<dbReference type="OrthoDB" id="5103551at2759"/>
<sequence>MSYSEALTLPNLRGKLRQEVSQQVDRILEDLRVEMYPLTLEYQTGVKSTVKHALHNKKKELAAVEKLIRILHVEYHAGHLDTADEELCLDRYNLERRGKALNHDTIVLRTSGQGIGDRIHDDKMSEESNRSLKIFTYVDEAYLDSLIAPYKTPEGAKIPLFAAKDEVAEKKFRRNVLNAYDAKRDKLAWCVVSGRWHKAKHITTFAIVRHGMGEPTAQHLFGPPDSEEGHLMGAKNGLPMHRLYAESFHRNQMVLVPKGGPDDDQGSFSRWKILFWDRFESDDNTAKSRSTKLPWGPELSGRELQFSNQVRPDTRYLFLHYCIGVLDHQKSEAPGWWRTCFDDLSTSESPKIAYLRASTLRRVARMRCPLNEEEAAEFAAHSTFPRTPDDSDEGQAAFEAVDDETMDVFLADVSNDSGAPRTMSPLSEESHDSMDAIEIDIDGVIEVQGEDSEGWDEVDGEDELGDKWVDVDEDVDEYAHDDEDGGRHIFKTAADQGLNFLANILRKKD</sequence>
<evidence type="ECO:0000313" key="1">
    <source>
        <dbReference type="EMBL" id="PNP43708.1"/>
    </source>
</evidence>
<protein>
    <recommendedName>
        <fullName evidence="3">HNH nuclease domain-containing protein</fullName>
    </recommendedName>
</protein>